<feature type="region of interest" description="Disordered" evidence="13">
    <location>
        <begin position="164"/>
        <end position="194"/>
    </location>
</feature>
<evidence type="ECO:0000256" key="9">
    <source>
        <dbReference type="ARBA" id="ARBA00024689"/>
    </source>
</evidence>
<keyword evidence="16" id="KW-1185">Reference proteome</keyword>
<evidence type="ECO:0000256" key="13">
    <source>
        <dbReference type="SAM" id="MobiDB-lite"/>
    </source>
</evidence>
<evidence type="ECO:0000256" key="2">
    <source>
        <dbReference type="ARBA" id="ARBA00009344"/>
    </source>
</evidence>
<organism evidence="15 16">
    <name type="scientific">Tropilaelaps mercedesae</name>
    <dbReference type="NCBI Taxonomy" id="418985"/>
    <lineage>
        <taxon>Eukaryota</taxon>
        <taxon>Metazoa</taxon>
        <taxon>Ecdysozoa</taxon>
        <taxon>Arthropoda</taxon>
        <taxon>Chelicerata</taxon>
        <taxon>Arachnida</taxon>
        <taxon>Acari</taxon>
        <taxon>Parasitiformes</taxon>
        <taxon>Mesostigmata</taxon>
        <taxon>Gamasina</taxon>
        <taxon>Dermanyssoidea</taxon>
        <taxon>Laelapidae</taxon>
        <taxon>Tropilaelaps</taxon>
    </lineage>
</organism>
<dbReference type="PANTHER" id="PTHR12581:SF0">
    <property type="entry name" value="KRR1 SMALL SUBUNIT PROCESSOME COMPONENT HOMOLOG"/>
    <property type="match status" value="1"/>
</dbReference>
<name>A0A1V9XF10_9ACAR</name>
<dbReference type="FunFam" id="3.30.1370.10:FF:000011">
    <property type="entry name" value="KRR1 small subunit processome component"/>
    <property type="match status" value="1"/>
</dbReference>
<evidence type="ECO:0000256" key="8">
    <source>
        <dbReference type="ARBA" id="ARBA00023274"/>
    </source>
</evidence>
<dbReference type="Proteomes" id="UP000192247">
    <property type="component" value="Unassembled WGS sequence"/>
</dbReference>
<comment type="subcellular location">
    <subcellularLocation>
        <location evidence="1">Nucleus</location>
        <location evidence="1">Nucleolus</location>
    </subcellularLocation>
</comment>
<dbReference type="InterPro" id="IPR048549">
    <property type="entry name" value="KRR1-like_KH2_euk"/>
</dbReference>
<dbReference type="EMBL" id="MNPL01012472">
    <property type="protein sequence ID" value="OQR72114.1"/>
    <property type="molecule type" value="Genomic_DNA"/>
</dbReference>
<dbReference type="CDD" id="cd22394">
    <property type="entry name" value="KH-I_KRR1_rpt2"/>
    <property type="match status" value="1"/>
</dbReference>
<evidence type="ECO:0000256" key="11">
    <source>
        <dbReference type="ARBA" id="ARBA00032580"/>
    </source>
</evidence>
<keyword evidence="5" id="KW-0698">rRNA processing</keyword>
<dbReference type="SMART" id="SM00322">
    <property type="entry name" value="KH"/>
    <property type="match status" value="1"/>
</dbReference>
<dbReference type="GO" id="GO:0003723">
    <property type="term" value="F:RNA binding"/>
    <property type="evidence" value="ECO:0007669"/>
    <property type="project" value="UniProtKB-KW"/>
</dbReference>
<evidence type="ECO:0000256" key="6">
    <source>
        <dbReference type="ARBA" id="ARBA00022884"/>
    </source>
</evidence>
<comment type="function">
    <text evidence="9">Required for 40S ribosome biogenesis. Involved in nucleolar processing of pre-18S ribosomal RNA and ribosome assembly. Binds to RNA. Required for female germline development, cell viability during eye development and for survival of dividing cells and epithelial cells during early wing disk development.</text>
</comment>
<evidence type="ECO:0000256" key="1">
    <source>
        <dbReference type="ARBA" id="ARBA00004604"/>
    </source>
</evidence>
<keyword evidence="7" id="KW-0539">Nucleus</keyword>
<dbReference type="InterPro" id="IPR036612">
    <property type="entry name" value="KH_dom_type_1_sf"/>
</dbReference>
<evidence type="ECO:0000256" key="10">
    <source>
        <dbReference type="ARBA" id="ARBA00025925"/>
    </source>
</evidence>
<feature type="domain" description="K Homology" evidence="14">
    <location>
        <begin position="55"/>
        <end position="125"/>
    </location>
</feature>
<feature type="compositionally biased region" description="Basic residues" evidence="13">
    <location>
        <begin position="165"/>
        <end position="175"/>
    </location>
</feature>
<accession>A0A1V9XF10</accession>
<dbReference type="OrthoDB" id="441223at2759"/>
<comment type="subunit">
    <text evidence="10">Monomer. Component of the ribosomal small subunit (SSU) processome.</text>
</comment>
<dbReference type="AlphaFoldDB" id="A0A1V9XF10"/>
<dbReference type="GO" id="GO:0006364">
    <property type="term" value="P:rRNA processing"/>
    <property type="evidence" value="ECO:0007669"/>
    <property type="project" value="UniProtKB-KW"/>
</dbReference>
<reference evidence="15 16" key="1">
    <citation type="journal article" date="2017" name="Gigascience">
        <title>Draft genome of the honey bee ectoparasitic mite, Tropilaelaps mercedesae, is shaped by the parasitic life history.</title>
        <authorList>
            <person name="Dong X."/>
            <person name="Armstrong S.D."/>
            <person name="Xia D."/>
            <person name="Makepeace B.L."/>
            <person name="Darby A.C."/>
            <person name="Kadowaki T."/>
        </authorList>
    </citation>
    <scope>NUCLEOTIDE SEQUENCE [LARGE SCALE GENOMIC DNA]</scope>
    <source>
        <strain evidence="15">Wuxi-XJTLU</strain>
    </source>
</reference>
<evidence type="ECO:0000256" key="5">
    <source>
        <dbReference type="ARBA" id="ARBA00022552"/>
    </source>
</evidence>
<keyword evidence="8" id="KW-0687">Ribonucleoprotein</keyword>
<dbReference type="FunCoup" id="A0A1V9XF10">
    <property type="interactions" value="1389"/>
</dbReference>
<evidence type="ECO:0000256" key="4">
    <source>
        <dbReference type="ARBA" id="ARBA00022517"/>
    </source>
</evidence>
<feature type="region of interest" description="Disordered" evidence="13">
    <location>
        <begin position="207"/>
        <end position="247"/>
    </location>
</feature>
<evidence type="ECO:0000313" key="15">
    <source>
        <dbReference type="EMBL" id="OQR72114.1"/>
    </source>
</evidence>
<comment type="caution">
    <text evidence="15">The sequence shown here is derived from an EMBL/GenBank/DDBJ whole genome shotgun (WGS) entry which is preliminary data.</text>
</comment>
<dbReference type="InterPro" id="IPR004087">
    <property type="entry name" value="KH_dom"/>
</dbReference>
<dbReference type="Pfam" id="PF17903">
    <property type="entry name" value="KH_KRR1_1st"/>
    <property type="match status" value="1"/>
</dbReference>
<dbReference type="InterPro" id="IPR048548">
    <property type="entry name" value="KRR1-like_KH2"/>
</dbReference>
<dbReference type="InterPro" id="IPR024166">
    <property type="entry name" value="rRNA_assembly_KRR1"/>
</dbReference>
<dbReference type="STRING" id="418985.A0A1V9XF10"/>
<proteinExistence type="inferred from homology"/>
<keyword evidence="4" id="KW-0690">Ribosome biogenesis</keyword>
<evidence type="ECO:0000259" key="14">
    <source>
        <dbReference type="SMART" id="SM00322"/>
    </source>
</evidence>
<evidence type="ECO:0000313" key="16">
    <source>
        <dbReference type="Proteomes" id="UP000192247"/>
    </source>
</evidence>
<dbReference type="SUPFAM" id="SSF54791">
    <property type="entry name" value="Eukaryotic type KH-domain (KH-domain type I)"/>
    <property type="match status" value="1"/>
</dbReference>
<gene>
    <name evidence="15" type="ORF">BIW11_03838</name>
</gene>
<protein>
    <recommendedName>
        <fullName evidence="3">KRR1 small subunit processome component homolog</fullName>
    </recommendedName>
    <alternativeName>
        <fullName evidence="12">KRR-R motif-containing protein 1</fullName>
    </alternativeName>
    <alternativeName>
        <fullName evidence="11">Protein dribble</fullName>
    </alternativeName>
</protein>
<sequence>MVRNSVNGSTIVDVSAVYRQMWDPYMIIKARDMIKLMARSVPFEQAVRILEDNIACDIIKIGGIVRKKERFVRRRQRLVGPNGATLKAIEILTGCYVLVQGNTVSTLGPFKGLKQVRKIVEDCMNNIHPIYYIKTLMIKRELAKDPKLAGENWDRFLPKLANKNISKRKQPKNKRVKGEYTPFPPAPALSKIDKELESGEYFLKETEKKRKQKREHLEQQAEKQVEREKQRMKSFEPPKEKVAVKQY</sequence>
<dbReference type="InParanoid" id="A0A1V9XF10"/>
<dbReference type="Gene3D" id="3.30.1370.10">
    <property type="entry name" value="K Homology domain, type 1"/>
    <property type="match status" value="2"/>
</dbReference>
<dbReference type="Pfam" id="PF21800">
    <property type="entry name" value="KH_KRR1_2nd"/>
    <property type="match status" value="1"/>
</dbReference>
<evidence type="ECO:0000256" key="7">
    <source>
        <dbReference type="ARBA" id="ARBA00023242"/>
    </source>
</evidence>
<dbReference type="InterPro" id="IPR041174">
    <property type="entry name" value="KRR1-like_KH1"/>
</dbReference>
<comment type="similarity">
    <text evidence="2">Belongs to the KRR1 family.</text>
</comment>
<evidence type="ECO:0000256" key="12">
    <source>
        <dbReference type="ARBA" id="ARBA00032993"/>
    </source>
</evidence>
<keyword evidence="6" id="KW-0694">RNA-binding</keyword>
<evidence type="ECO:0000256" key="3">
    <source>
        <dbReference type="ARBA" id="ARBA00020053"/>
    </source>
</evidence>
<dbReference type="GO" id="GO:0032040">
    <property type="term" value="C:small-subunit processome"/>
    <property type="evidence" value="ECO:0007669"/>
    <property type="project" value="TreeGrafter"/>
</dbReference>
<dbReference type="PANTHER" id="PTHR12581">
    <property type="entry name" value="HIV-1 REV BINDING PROTEIN 2, 3"/>
    <property type="match status" value="1"/>
</dbReference>
<feature type="compositionally biased region" description="Basic and acidic residues" evidence="13">
    <location>
        <begin position="215"/>
        <end position="247"/>
    </location>
</feature>